<dbReference type="STRING" id="545695.TREAZ_0518"/>
<evidence type="ECO:0000259" key="2">
    <source>
        <dbReference type="Pfam" id="PF03781"/>
    </source>
</evidence>
<dbReference type="OrthoDB" id="9812707at2"/>
<reference evidence="3 4" key="2">
    <citation type="journal article" date="2011" name="ISME J.">
        <title>RNA-seq reveals cooperative metabolic interactions between two termite-gut spirochete species in co-culture.</title>
        <authorList>
            <person name="Rosenthal A.Z."/>
            <person name="Matson E.G."/>
            <person name="Eldar A."/>
            <person name="Leadbetter J.R."/>
        </authorList>
    </citation>
    <scope>NUCLEOTIDE SEQUENCE [LARGE SCALE GENOMIC DNA]</scope>
    <source>
        <strain evidence="4">ATCC BAA-888 / DSM 13862 / ZAS-9</strain>
    </source>
</reference>
<dbReference type="GO" id="GO:0120147">
    <property type="term" value="F:formylglycine-generating oxidase activity"/>
    <property type="evidence" value="ECO:0007669"/>
    <property type="project" value="TreeGrafter"/>
</dbReference>
<dbReference type="Gene3D" id="3.90.1580.10">
    <property type="entry name" value="paralog of FGE (formylglycine-generating enzyme)"/>
    <property type="match status" value="1"/>
</dbReference>
<keyword evidence="4" id="KW-1185">Reference proteome</keyword>
<dbReference type="EMBL" id="CP001841">
    <property type="protein sequence ID" value="AEF81130.1"/>
    <property type="molecule type" value="Genomic_DNA"/>
</dbReference>
<dbReference type="HOGENOM" id="CLU_012431_1_0_12"/>
<reference evidence="4" key="1">
    <citation type="submission" date="2009-12" db="EMBL/GenBank/DDBJ databases">
        <title>Complete sequence of Treponema azotonutricium strain ZAS-9.</title>
        <authorList>
            <person name="Tetu S.G."/>
            <person name="Matson E."/>
            <person name="Ren Q."/>
            <person name="Seshadri R."/>
            <person name="Elbourne L."/>
            <person name="Hassan K.A."/>
            <person name="Durkin A."/>
            <person name="Radune D."/>
            <person name="Mohamoud Y."/>
            <person name="Shay R."/>
            <person name="Jin S."/>
            <person name="Zhang X."/>
            <person name="Lucey K."/>
            <person name="Ballor N.R."/>
            <person name="Ottesen E."/>
            <person name="Rosenthal R."/>
            <person name="Allen A."/>
            <person name="Leadbetter J.R."/>
            <person name="Paulsen I.T."/>
        </authorList>
    </citation>
    <scope>NUCLEOTIDE SEQUENCE [LARGE SCALE GENOMIC DNA]</scope>
    <source>
        <strain evidence="4">ATCC BAA-888 / DSM 13862 / ZAS-9</strain>
    </source>
</reference>
<dbReference type="InterPro" id="IPR051043">
    <property type="entry name" value="Sulfatase_Mod_Factor_Kinase"/>
</dbReference>
<dbReference type="InterPro" id="IPR042095">
    <property type="entry name" value="SUMF_sf"/>
</dbReference>
<feature type="domain" description="Sulfatase-modifying factor enzyme-like" evidence="2">
    <location>
        <begin position="71"/>
        <end position="341"/>
    </location>
</feature>
<dbReference type="PANTHER" id="PTHR23150">
    <property type="entry name" value="SULFATASE MODIFYING FACTOR 1, 2"/>
    <property type="match status" value="1"/>
</dbReference>
<dbReference type="eggNOG" id="COG1262">
    <property type="taxonomic scope" value="Bacteria"/>
</dbReference>
<dbReference type="PANTHER" id="PTHR23150:SF19">
    <property type="entry name" value="FORMYLGLYCINE-GENERATING ENZYME"/>
    <property type="match status" value="1"/>
</dbReference>
<dbReference type="InParanoid" id="F5YC55"/>
<name>F5YC55_LEAAZ</name>
<evidence type="ECO:0000313" key="4">
    <source>
        <dbReference type="Proteomes" id="UP000009222"/>
    </source>
</evidence>
<dbReference type="Proteomes" id="UP000009222">
    <property type="component" value="Chromosome"/>
</dbReference>
<accession>F5YC55</accession>
<evidence type="ECO:0000313" key="3">
    <source>
        <dbReference type="EMBL" id="AEF81130.1"/>
    </source>
</evidence>
<dbReference type="InterPro" id="IPR005532">
    <property type="entry name" value="SUMF_dom"/>
</dbReference>
<protein>
    <submittedName>
        <fullName evidence="3">Transcriptional regulator</fullName>
    </submittedName>
</protein>
<dbReference type="AlphaFoldDB" id="F5YC55"/>
<proteinExistence type="predicted"/>
<evidence type="ECO:0000256" key="1">
    <source>
        <dbReference type="SAM" id="MobiDB-lite"/>
    </source>
</evidence>
<dbReference type="Pfam" id="PF03781">
    <property type="entry name" value="FGE-sulfatase"/>
    <property type="match status" value="1"/>
</dbReference>
<organism evidence="3 4">
    <name type="scientific">Leadbettera azotonutricia (strain ATCC BAA-888 / DSM 13862 / ZAS-9)</name>
    <name type="common">Treponema azotonutricium</name>
    <dbReference type="NCBI Taxonomy" id="545695"/>
    <lineage>
        <taxon>Bacteria</taxon>
        <taxon>Pseudomonadati</taxon>
        <taxon>Spirochaetota</taxon>
        <taxon>Spirochaetia</taxon>
        <taxon>Spirochaetales</taxon>
        <taxon>Breznakiellaceae</taxon>
        <taxon>Leadbettera</taxon>
    </lineage>
</organism>
<sequence length="346" mass="37451">MILNGYAKYFSAAGIFLFLLLFLCCNNPAGDDGDRGIKTPVKYREIIVVVPQGKTVLVNGSGSAGVFVEYRSIVLSPYGIARYETTWELWDEVCRWARSHGYSIANPGREGHGSTGTGNPNKGWTEAQRKARPATSMTWRDAIVWCNAYSEMSGLEPVYYEGEDGPVLRQSLNIMSHPPATTADLPFAKAGAEGYRLPAEAEWEFAARGGDQNTAGWNYEYPGSGTIDSVAWYLDNSSALGSAHADYGAHPAGSKGDGTGANQLSLYDMGGNVSEYCRDWYGDTDAIAADTAPEGPDMGAFAHRVMRGGGWNSYAADCMVTSRNYTRPWIGSPYVGFRVARSLGAE</sequence>
<gene>
    <name evidence="3" type="ordered locus">TREAZ_0518</name>
</gene>
<dbReference type="InterPro" id="IPR016187">
    <property type="entry name" value="CTDL_fold"/>
</dbReference>
<dbReference type="RefSeq" id="WP_015711434.1">
    <property type="nucleotide sequence ID" value="NC_015577.1"/>
</dbReference>
<dbReference type="KEGG" id="taz:TREAZ_0518"/>
<dbReference type="SUPFAM" id="SSF56436">
    <property type="entry name" value="C-type lectin-like"/>
    <property type="match status" value="1"/>
</dbReference>
<feature type="region of interest" description="Disordered" evidence="1">
    <location>
        <begin position="107"/>
        <end position="131"/>
    </location>
</feature>